<dbReference type="EMBL" id="JAAGOA010000027">
    <property type="protein sequence ID" value="NEE03962.1"/>
    <property type="molecule type" value="Genomic_DNA"/>
</dbReference>
<dbReference type="PROSITE" id="PS00211">
    <property type="entry name" value="ABC_TRANSPORTER_1"/>
    <property type="match status" value="1"/>
</dbReference>
<keyword evidence="3" id="KW-0547">Nucleotide-binding</keyword>
<dbReference type="PROSITE" id="PS50893">
    <property type="entry name" value="ABC_TRANSPORTER_2"/>
    <property type="match status" value="1"/>
</dbReference>
<organism evidence="7 8">
    <name type="scientific">Phytoactinopolyspora halotolerans</name>
    <dbReference type="NCBI Taxonomy" id="1981512"/>
    <lineage>
        <taxon>Bacteria</taxon>
        <taxon>Bacillati</taxon>
        <taxon>Actinomycetota</taxon>
        <taxon>Actinomycetes</taxon>
        <taxon>Jiangellales</taxon>
        <taxon>Jiangellaceae</taxon>
        <taxon>Phytoactinopolyspora</taxon>
    </lineage>
</organism>
<dbReference type="GO" id="GO:0016887">
    <property type="term" value="F:ATP hydrolysis activity"/>
    <property type="evidence" value="ECO:0007669"/>
    <property type="project" value="InterPro"/>
</dbReference>
<feature type="domain" description="ABC transporter" evidence="6">
    <location>
        <begin position="32"/>
        <end position="296"/>
    </location>
</feature>
<evidence type="ECO:0000313" key="7">
    <source>
        <dbReference type="EMBL" id="NEE03962.1"/>
    </source>
</evidence>
<dbReference type="Proteomes" id="UP000475214">
    <property type="component" value="Unassembled WGS sequence"/>
</dbReference>
<comment type="similarity">
    <text evidence="1">Belongs to the ABC transporter superfamily.</text>
</comment>
<dbReference type="Gene3D" id="3.40.50.300">
    <property type="entry name" value="P-loop containing nucleotide triphosphate hydrolases"/>
    <property type="match status" value="1"/>
</dbReference>
<dbReference type="InterPro" id="IPR027417">
    <property type="entry name" value="P-loop_NTPase"/>
</dbReference>
<reference evidence="7 8" key="1">
    <citation type="submission" date="2020-02" db="EMBL/GenBank/DDBJ databases">
        <authorList>
            <person name="Li X.-J."/>
            <person name="Han X.-M."/>
        </authorList>
    </citation>
    <scope>NUCLEOTIDE SEQUENCE [LARGE SCALE GENOMIC DNA]</scope>
    <source>
        <strain evidence="7 8">CCTCC AB 2017055</strain>
    </source>
</reference>
<evidence type="ECO:0000259" key="6">
    <source>
        <dbReference type="PROSITE" id="PS50893"/>
    </source>
</evidence>
<comment type="caution">
    <text evidence="7">The sequence shown here is derived from an EMBL/GenBank/DDBJ whole genome shotgun (WGS) entry which is preliminary data.</text>
</comment>
<protein>
    <submittedName>
        <fullName evidence="7">ATP-binding cassette domain-containing protein</fullName>
    </submittedName>
</protein>
<keyword evidence="4 7" id="KW-0067">ATP-binding</keyword>
<dbReference type="CDD" id="cd03257">
    <property type="entry name" value="ABC_NikE_OppD_transporters"/>
    <property type="match status" value="1"/>
</dbReference>
<proteinExistence type="inferred from homology"/>
<dbReference type="FunFam" id="3.40.50.300:FF:000016">
    <property type="entry name" value="Oligopeptide ABC transporter ATP-binding component"/>
    <property type="match status" value="1"/>
</dbReference>
<dbReference type="InterPro" id="IPR017871">
    <property type="entry name" value="ABC_transporter-like_CS"/>
</dbReference>
<dbReference type="Pfam" id="PF00005">
    <property type="entry name" value="ABC_tran"/>
    <property type="match status" value="1"/>
</dbReference>
<dbReference type="PANTHER" id="PTHR43776">
    <property type="entry name" value="TRANSPORT ATP-BINDING PROTEIN"/>
    <property type="match status" value="1"/>
</dbReference>
<keyword evidence="8" id="KW-1185">Reference proteome</keyword>
<accession>A0A6L9SHP6</accession>
<feature type="compositionally biased region" description="Polar residues" evidence="5">
    <location>
        <begin position="1"/>
        <end position="12"/>
    </location>
</feature>
<evidence type="ECO:0000313" key="8">
    <source>
        <dbReference type="Proteomes" id="UP000475214"/>
    </source>
</evidence>
<evidence type="ECO:0000256" key="2">
    <source>
        <dbReference type="ARBA" id="ARBA00022448"/>
    </source>
</evidence>
<dbReference type="InterPro" id="IPR003593">
    <property type="entry name" value="AAA+_ATPase"/>
</dbReference>
<dbReference type="AlphaFoldDB" id="A0A6L9SHP6"/>
<dbReference type="GO" id="GO:0015833">
    <property type="term" value="P:peptide transport"/>
    <property type="evidence" value="ECO:0007669"/>
    <property type="project" value="InterPro"/>
</dbReference>
<dbReference type="GO" id="GO:0005524">
    <property type="term" value="F:ATP binding"/>
    <property type="evidence" value="ECO:0007669"/>
    <property type="project" value="UniProtKB-KW"/>
</dbReference>
<gene>
    <name evidence="7" type="ORF">G1H10_27715</name>
</gene>
<dbReference type="Pfam" id="PF08352">
    <property type="entry name" value="oligo_HPY"/>
    <property type="match status" value="1"/>
</dbReference>
<dbReference type="InterPro" id="IPR013563">
    <property type="entry name" value="Oligopep_ABC_C"/>
</dbReference>
<dbReference type="GO" id="GO:0055085">
    <property type="term" value="P:transmembrane transport"/>
    <property type="evidence" value="ECO:0007669"/>
    <property type="project" value="UniProtKB-ARBA"/>
</dbReference>
<dbReference type="SMART" id="SM00382">
    <property type="entry name" value="AAA"/>
    <property type="match status" value="1"/>
</dbReference>
<dbReference type="SUPFAM" id="SSF52540">
    <property type="entry name" value="P-loop containing nucleoside triphosphate hydrolases"/>
    <property type="match status" value="1"/>
</dbReference>
<keyword evidence="2" id="KW-0813">Transport</keyword>
<name>A0A6L9SHP6_9ACTN</name>
<evidence type="ECO:0000256" key="3">
    <source>
        <dbReference type="ARBA" id="ARBA00022741"/>
    </source>
</evidence>
<feature type="region of interest" description="Disordered" evidence="5">
    <location>
        <begin position="1"/>
        <end position="22"/>
    </location>
</feature>
<evidence type="ECO:0000256" key="4">
    <source>
        <dbReference type="ARBA" id="ARBA00022840"/>
    </source>
</evidence>
<evidence type="ECO:0000256" key="1">
    <source>
        <dbReference type="ARBA" id="ARBA00005417"/>
    </source>
</evidence>
<dbReference type="NCBIfam" id="TIGR01727">
    <property type="entry name" value="oligo_HPY"/>
    <property type="match status" value="1"/>
</dbReference>
<dbReference type="InterPro" id="IPR003439">
    <property type="entry name" value="ABC_transporter-like_ATP-bd"/>
</dbReference>
<dbReference type="PANTHER" id="PTHR43776:SF7">
    <property type="entry name" value="D,D-DIPEPTIDE TRANSPORT ATP-BINDING PROTEIN DDPF-RELATED"/>
    <property type="match status" value="1"/>
</dbReference>
<dbReference type="InterPro" id="IPR050319">
    <property type="entry name" value="ABC_transp_ATP-bind"/>
</dbReference>
<sequence>MVTGRGETSVSESGEHRDVGRFVSESPGRAVLRVRNVAKRYPIKRGSFHRTTGYLRAVDSVSFDVFHGETLGLVGESGCGKTTMGKMIVRADVPTSGEILFRPGSEGPASASPDDYSIDVGTARGADLSRLRRGVQMIFQNPYASLNPRHRVRDIIGEPLRINGIARGKSLEERVFELMDQVGLRREYGIRYPHAFSGGQRQRIGIARALALNPRLVVCDEPVSALDVSIQAQILNLLRDLQSQYGLAYIMISHDLGVVQHISDRVAVMYLGKLVELGPTAELFARPRHPYTRALLDASPKPHPRHRLQATAISGDVPDASQDIAGCSFRTRCPYAQRICAEEEPPLLPLASTDAASGPTRRFAACHFAMSPPWGEAAGPTGIERAQTMQRKHIPSL</sequence>
<evidence type="ECO:0000256" key="5">
    <source>
        <dbReference type="SAM" id="MobiDB-lite"/>
    </source>
</evidence>